<dbReference type="EMBL" id="QLTW01000013">
    <property type="protein sequence ID" value="MBT9144591.1"/>
    <property type="molecule type" value="Genomic_DNA"/>
</dbReference>
<proteinExistence type="predicted"/>
<feature type="domain" description="LamG-like jellyroll fold" evidence="3">
    <location>
        <begin position="184"/>
        <end position="321"/>
    </location>
</feature>
<dbReference type="InterPro" id="IPR013320">
    <property type="entry name" value="ConA-like_dom_sf"/>
</dbReference>
<evidence type="ECO:0000313" key="5">
    <source>
        <dbReference type="Proteomes" id="UP000811545"/>
    </source>
</evidence>
<dbReference type="InterPro" id="IPR011740">
    <property type="entry name" value="DUF2460"/>
</dbReference>
<comment type="caution">
    <text evidence="4">The sequence shown here is derived from an EMBL/GenBank/DDBJ whole genome shotgun (WGS) entry which is preliminary data.</text>
</comment>
<dbReference type="Pfam" id="PF13385">
    <property type="entry name" value="Laminin_G_3"/>
    <property type="match status" value="1"/>
</dbReference>
<reference evidence="4 5" key="1">
    <citation type="journal article" date="2021" name="bioRxiv">
        <title>Unique metabolic strategies in Hadean analogues reveal hints for primordial physiology.</title>
        <authorList>
            <person name="Nobu M.K."/>
            <person name="Nakai R."/>
            <person name="Tamazawa S."/>
            <person name="Mori H."/>
            <person name="Toyoda A."/>
            <person name="Ijiri A."/>
            <person name="Suzuki S."/>
            <person name="Kurokawa K."/>
            <person name="Kamagata Y."/>
            <person name="Tamaki H."/>
        </authorList>
    </citation>
    <scope>NUCLEOTIDE SEQUENCE [LARGE SCALE GENOMIC DNA]</scope>
    <source>
        <strain evidence="4">BS525</strain>
    </source>
</reference>
<accession>A0A9E2BHA4</accession>
<protein>
    <recommendedName>
        <fullName evidence="3">LamG-like jellyroll fold domain-containing protein</fullName>
    </recommendedName>
</protein>
<name>A0A9E2BHA4_PSYF1</name>
<dbReference type="SUPFAM" id="SSF49899">
    <property type="entry name" value="Concanavalin A-like lectins/glucanases"/>
    <property type="match status" value="1"/>
</dbReference>
<dbReference type="Pfam" id="PF09343">
    <property type="entry name" value="DUF2460"/>
    <property type="match status" value="1"/>
</dbReference>
<dbReference type="InterPro" id="IPR006558">
    <property type="entry name" value="LamG-like"/>
</dbReference>
<dbReference type="Proteomes" id="UP000811545">
    <property type="component" value="Unassembled WGS sequence"/>
</dbReference>
<dbReference type="Gene3D" id="2.60.120.200">
    <property type="match status" value="1"/>
</dbReference>
<gene>
    <name evidence="4" type="ORF">DDT42_00433</name>
</gene>
<evidence type="ECO:0000256" key="2">
    <source>
        <dbReference type="ARBA" id="ARBA00023157"/>
    </source>
</evidence>
<dbReference type="AlphaFoldDB" id="A0A9E2BHA4"/>
<evidence type="ECO:0000313" key="4">
    <source>
        <dbReference type="EMBL" id="MBT9144591.1"/>
    </source>
</evidence>
<sequence length="535" mass="59462">MAAWLAGYTRRRMLTIDRTRIDADLINFPALLRLTSARHNFAAGLANGFDTRITAADGTTLLNYERERHDSGASLAEYKFRVPTVSSAANTVCYFYYRTDPTADGANPTAVWDANTMGRWALSENPAGTAPQMRDSTTNANHGTTHGAMTPAQSVEARIARGLNFDGVNDWVFLPGAVSTPIGNHITVEAWVHSNPLPQASAYRGIVAEIFPTNVNFTLHLNGSNHLLRAGFFDGGWHIIQETTPFPISQWVHVAATYNRHFIRIHRDGIQVAVSADLNRPLPTTLDGWRIGRRHDYANPSDMWNGLIDEVRISNIARSPAWIRASFHSGNDTLLTVGAEETPPPPGVIGIENIGVQDIGSAEPPMDSESVGVQDIGGIGVTEEVGIQDIGGIGVIEEVGVQDRIVSITTTIPALPRFPNIFQDVFPIEWGSTFEGNIITYTGGREQRIIGIPEVRKSIGVRYKILNEINRNTILTFFTSRRGRTETFYWIDPTDEIIERAYIVRFVEDILNIENFALNLWNYNKIDMIETYWRA</sequence>
<evidence type="ECO:0000259" key="3">
    <source>
        <dbReference type="SMART" id="SM00560"/>
    </source>
</evidence>
<keyword evidence="1" id="KW-0732">Signal</keyword>
<dbReference type="SMART" id="SM00560">
    <property type="entry name" value="LamGL"/>
    <property type="match status" value="1"/>
</dbReference>
<evidence type="ECO:0000256" key="1">
    <source>
        <dbReference type="ARBA" id="ARBA00022729"/>
    </source>
</evidence>
<organism evidence="4 5">
    <name type="scientific">Psychracetigena formicireducens</name>
    <dbReference type="NCBI Taxonomy" id="2986056"/>
    <lineage>
        <taxon>Bacteria</taxon>
        <taxon>Bacillati</taxon>
        <taxon>Candidatus Lithacetigenota</taxon>
        <taxon>Candidatus Psychracetigena</taxon>
    </lineage>
</organism>
<keyword evidence="2" id="KW-1015">Disulfide bond</keyword>